<evidence type="ECO:0000256" key="5">
    <source>
        <dbReference type="PROSITE-ProRule" id="PRU01363"/>
    </source>
</evidence>
<feature type="domain" description="Carrier" evidence="7">
    <location>
        <begin position="1321"/>
        <end position="1396"/>
    </location>
</feature>
<dbReference type="SUPFAM" id="SSF50129">
    <property type="entry name" value="GroES-like"/>
    <property type="match status" value="1"/>
</dbReference>
<sequence>MSGVFCPLHAGLWGLARAFRNENPALKVLCFDLGATQGLEELCQVPEASGDLEVALRRSCQGGDAAFVPFVPRLQEAKLESTSQWVPAGGAYIITGGLGGLGLTFASWLLERSERRAKVALISRSGKPPQDCQVAYGRLASKVSVHKADITSDAQVAQVFEAIETHYGGIKGILHAAGVLDDHMVADLQPKHVTPVLAPKTYGTLVLHDACRNSDCQFALFSSVAALLGTPAQANYSAANAFMDSFASFLRDNGQQAVSIQWGPWAEVGMAARANTSESSIVRISARKGLEAMSAILTASASLRTGIISVARIKWATLLGQLGTQAPFLSKFTVAKSTSSNVLGNYTLEDVKSLVVGSLADALGTDDFDISTPLMELGLDSLAGVEFRNRLQGAVEGINLTPTLMFDYPTVPDLVEYIWSQVGPAEEEGIQALQVGSFSDQLALASHSGRFPGSFSNHPGDFWHTLTYGLDTTAELPPERWDMDAFYDSDFDAPGKTYVRLGHFIPGIEQFDGEFFGLSEMEQRGMDPHQWLTLEITYDCMFASGLTKESMNALECGVYVGCATLGGIEPNIPAFGPFTNIGYAYSGLSGRVSHTLSLRGPCFTVDTACSATVVALDCASQAIRLGRCKSAAASGVNLQLSAAIWVGFAKMRGLAMDGNCKTFDTSADGFARGEGMGSVYLKPAAPEAFSVALLGGVATNHDGRAATITAPNGTAQQRVLRAALAERGTLPEAVSCLECHGTGTALGDPIEVGGQSAVYGKSRGSFLLAAGKTNLGHLEGAAGVAGISKAVLSCQRAQVPALLWLRQLNNNIELSGFSAAMPTELLAWRREKKISSVSSFGFSGTNGHALVEEAEVSAPPPRAKYARRMLQAYHMWMQDFSFQEVLIPVELSTMDSGHADTIVIGDGPIFSAASSWATAKVQGYLGPAELADMLKGKTAVFICDKSAEVPGLALVHLINFFKALHESNAHMAIVVISNPQESCFQSTGAFWGLARSARLELQTTIKILECDKAQVVGGLNAICASQELEIVGSSQAPRLQRYDAAALQNRDALQVNLGTALLTGGLGGLGLVAAQELVELGASRLILTSRSGSSKSSVRLARLESVPSVVIQVNKLDAGCAEDVASMAEALGPASVDLLVHAAGVLDRCPLAELTADRLSVTTRPKANAAWYLHQAFHGLKGSVLFSSVSAFLGLSGGAAYAAANGYLDSFAVWRQQGTFSLRLGPVAEVGMSAASADAMKAMPLKALSLAQVSSALRVILAPPLGKIGLSELTLAKADWAMYFKDSSGLAPALKDFQEFENISRTVEARRSSPFASLSQEDREMHVLKVIRDAAKSMHMDIQDDTPLMEAGIDSLSAVEFRGKIANEFRSVRLPSTLMFDHPTLKATAVYIAGALAEEHHTQSGQRTELAKLPVTDEVPIRGGVYVRGAACNLPSCQFLDFSCSLWQGTDAVSEMPYSRWDTDEYYDPAVPTGLEMYVCHAAFIANVELFDAQLFGISKAEADAMDPQQRHLLETSFAAFTDAGLPKATLMGKPGGVFVGQDKCDWNRMISAAHAGPFAATGGSASISANRISYSLGLKGPSATMDTACSSSLVAADTAAVNLRRGRCEFAAVCGVNMLLLPQTFIGCCQARMLSFDGRCHTFDSSACGYARGEGTGAQVLQQVANQVSEASLASFLGSALNQDGRSANLTSPNGPSQEVVVRIALQEAGCDAGDLFQVETHGTGTELGDPIETGALRSVLAARSSPLCLGAVKTNVGHLEGAAGMAGLSKLVSQLSKLTFGSAPNLHLRQLNQHISEDCKEFAAIFITSATASAKAKVRATASSVSSFGFGGTNGHVVLSCPEMKAAPAFARPHVHFQGRQAFLWREPAHPLVRQKIKGEDGVCILSCPIDGHVLQLLSHHIVHGEVVVPGACYLEMILAGLRTHLGPQEAWCIENLGFAKPLVLRLSQDGRLEEPVQLRLLIWPDGRLEVESEVGDDESITTHVEANWIQLQGGWQNNQIEKDKHDLAKLREECPEDVDIELMYSFGVKSGLPLQPRFRCVRQVQVQKKEPSGLARLEMERDGTQTGFLLGPSVIDSSFQALMALADPDVGIGSLKIPLSIKRLQPTGRAYSIGIWSHFQLLDWTPHSTVFRSWMVNDAGESVLYFDSVHLQEVRDEHLQKVLQASGRLGAEQQALYSSNWRQMSFDPVALPRSAYAGWLILGRSQDIRKSGLKEAGCLCITCTAHGHEEAEQGAGHDHGDSCNYQDESALETILRKAKLVIFVGGLAQGDSTNCQKHGTEDVDVLVLALHLCRAASRTSTRLFFVTCGGSEPIHGGLWGFARTVRLEESTIQLTCVHVDAEANLLEALEAATAALDAKLEEELSYQKAGEAWTLSCSRLSRSTLSVRAPIRLNMPFRGALTGLKPVPQTRQPVVLGSVQLRIRAVGLNFRDVLNVMGLYPGDPGPPGADCAGTVLDVGERVDHLRIAEDVFGEAPGCLSTYCVAPSSLLTQKPPSWSFEEACTMPVIFVTVEEALGDLARLKCGERVLIHAAAGGVGLVAIQYAKYVGAEVFATAGAEEKHQYLRSLGVKYITSSRNGSKFEEDMTNFLAKDGAAGVDVVLNSLSHDDYISRSLACLKSGGRFIEIGKRGIWSHKQMWDVRPDVMYEKIAADTMMEKESWRYNAYLKRLLMRVEAGALSPINMHVFQGLEEGVHALQFLQRAQNIGKVVISEPSKICQDAGGLGMHLLSGGTGALGIVTAQFLAEEGTKNLCLLSRSGRVPAEVQTRWDWLQASCVQVVIKRGDVSEEHAVKMLSKDLGKSGPCMSLLHLAGALADAMLPALDRELFQKSYGPKIHGLRHILRHVDFKDSASFVLFSSTSSLFGAPGQGNYAAANSTLDAFAPYWSARGSPTIAVQWGPWAEAGMAVQKGTVQRAKASGIGSLSNSQGMAILGSVIYQKVLPPVHVIGAAHIQWPKFLRTAFNAGVPGFLQDLEAEAAKTTDGPREGEWVAALSSMGAAERLEAIQQRVKRLAEDVVGDELSADDPLLESGMDSLSGVEFRNRLQQEFGGIRLPNSAVFDYPTANALAGFIAHQFGDKPQEEAEPQPVSEGIPATSSILERLNDRTTGQPIFLVPGAALQAAGFQNLAALLPMPAFGVSWPSSPRERWPSTLTALASMILEEVRAVSAAPYYFAGHSFGASLCLEMARLVEAAGEGVASIILLDPRSLLPVEDPGGLLAPKCLQMNGLIRVSQGTKGEVLLQAGLVETVALLSKTVADGAHYASLVEELQEQDAAAQTATFKRLGAAAVATLEHVHQTFHWYATLLSDACETAHLRARVHWFRAEEAWLTDVPNEAASARIVRNVQAQVFQRDANVAERLRAWSAESVQVLAVSGDHFSMLLEPHVANTAMRICYAMVEADVLEGDSQSPAQNRADQAVMTAQSNSSGHSESTLTSLASLHQSLEQEEYRWHLLAFSDADFAFRCAIIDRFSPMA</sequence>
<dbReference type="InterPro" id="IPR014031">
    <property type="entry name" value="Ketoacyl_synth_C"/>
</dbReference>
<dbReference type="InterPro" id="IPR001031">
    <property type="entry name" value="Thioesterase"/>
</dbReference>
<feature type="region of interest" description="Disordered" evidence="6">
    <location>
        <begin position="3411"/>
        <end position="3436"/>
    </location>
</feature>
<reference evidence="10 11" key="1">
    <citation type="submission" date="2024-02" db="EMBL/GenBank/DDBJ databases">
        <authorList>
            <person name="Chen Y."/>
            <person name="Shah S."/>
            <person name="Dougan E. K."/>
            <person name="Thang M."/>
            <person name="Chan C."/>
        </authorList>
    </citation>
    <scope>NUCLEOTIDE SEQUENCE [LARGE SCALE GENOMIC DNA]</scope>
</reference>
<feature type="region of interest" description="C-terminal hotdog fold" evidence="5">
    <location>
        <begin position="2018"/>
        <end position="2163"/>
    </location>
</feature>
<dbReference type="InterPro" id="IPR020843">
    <property type="entry name" value="ER"/>
</dbReference>
<dbReference type="CDD" id="cd05195">
    <property type="entry name" value="enoyl_red"/>
    <property type="match status" value="1"/>
</dbReference>
<feature type="active site" description="Proton acceptor; for dehydratase activity" evidence="5">
    <location>
        <position position="1903"/>
    </location>
</feature>
<dbReference type="InterPro" id="IPR029058">
    <property type="entry name" value="AB_hydrolase_fold"/>
</dbReference>
<accession>A0ABP0RTU8</accession>
<name>A0ABP0RTU8_9DINO</name>
<dbReference type="InterPro" id="IPR036291">
    <property type="entry name" value="NAD(P)-bd_dom_sf"/>
</dbReference>
<dbReference type="Pfam" id="PF14765">
    <property type="entry name" value="PS-DH"/>
    <property type="match status" value="1"/>
</dbReference>
<dbReference type="PROSITE" id="PS00606">
    <property type="entry name" value="KS3_1"/>
    <property type="match status" value="1"/>
</dbReference>
<dbReference type="InterPro" id="IPR020841">
    <property type="entry name" value="PKS_Beta-ketoAc_synthase_dom"/>
</dbReference>
<dbReference type="PANTHER" id="PTHR43775">
    <property type="entry name" value="FATTY ACID SYNTHASE"/>
    <property type="match status" value="1"/>
</dbReference>
<dbReference type="SMART" id="SM00822">
    <property type="entry name" value="PKS_KR"/>
    <property type="match status" value="3"/>
</dbReference>
<dbReference type="InterPro" id="IPR020806">
    <property type="entry name" value="PKS_PP-bd"/>
</dbReference>
<keyword evidence="2" id="KW-0597">Phosphoprotein</keyword>
<keyword evidence="3" id="KW-0808">Transferase</keyword>
<feature type="domain" description="PKS/mFAS DH" evidence="9">
    <location>
        <begin position="1872"/>
        <end position="2163"/>
    </location>
</feature>
<dbReference type="InterPro" id="IPR050091">
    <property type="entry name" value="PKS_NRPS_Biosynth_Enz"/>
</dbReference>
<protein>
    <submittedName>
        <fullName evidence="10">Uncharacterized protein</fullName>
    </submittedName>
</protein>
<evidence type="ECO:0000313" key="11">
    <source>
        <dbReference type="Proteomes" id="UP001642484"/>
    </source>
</evidence>
<dbReference type="InterPro" id="IPR016039">
    <property type="entry name" value="Thiolase-like"/>
</dbReference>
<dbReference type="PROSITE" id="PS01162">
    <property type="entry name" value="QOR_ZETA_CRYSTAL"/>
    <property type="match status" value="1"/>
</dbReference>
<dbReference type="Pfam" id="PF00550">
    <property type="entry name" value="PP-binding"/>
    <property type="match status" value="3"/>
</dbReference>
<evidence type="ECO:0000259" key="7">
    <source>
        <dbReference type="PROSITE" id="PS50075"/>
    </source>
</evidence>
<dbReference type="PANTHER" id="PTHR43775:SF37">
    <property type="entry name" value="SI:DKEY-61P9.11"/>
    <property type="match status" value="1"/>
</dbReference>
<dbReference type="SUPFAM" id="SSF53474">
    <property type="entry name" value="alpha/beta-Hydrolases"/>
    <property type="match status" value="1"/>
</dbReference>
<dbReference type="Gene3D" id="3.90.180.10">
    <property type="entry name" value="Medium-chain alcohol dehydrogenases, catalytic domain"/>
    <property type="match status" value="1"/>
</dbReference>
<dbReference type="InterPro" id="IPR018201">
    <property type="entry name" value="Ketoacyl_synth_AS"/>
</dbReference>
<dbReference type="Pfam" id="PF00107">
    <property type="entry name" value="ADH_zinc_N"/>
    <property type="match status" value="1"/>
</dbReference>
<dbReference type="InterPro" id="IPR042104">
    <property type="entry name" value="PKS_dehydratase_sf"/>
</dbReference>
<dbReference type="InterPro" id="IPR049552">
    <property type="entry name" value="PKS_DH_N"/>
</dbReference>
<feature type="active site" description="Proton donor; for dehydratase activity" evidence="5">
    <location>
        <position position="2079"/>
    </location>
</feature>
<dbReference type="InterPro" id="IPR009081">
    <property type="entry name" value="PP-bd_ACP"/>
</dbReference>
<dbReference type="InterPro" id="IPR057326">
    <property type="entry name" value="KR_dom"/>
</dbReference>
<dbReference type="InterPro" id="IPR013968">
    <property type="entry name" value="PKS_KR"/>
</dbReference>
<dbReference type="CDD" id="cd00833">
    <property type="entry name" value="PKS"/>
    <property type="match status" value="2"/>
</dbReference>
<evidence type="ECO:0000256" key="1">
    <source>
        <dbReference type="ARBA" id="ARBA00022450"/>
    </source>
</evidence>
<feature type="domain" description="Carrier" evidence="7">
    <location>
        <begin position="346"/>
        <end position="422"/>
    </location>
</feature>
<dbReference type="Pfam" id="PF00975">
    <property type="entry name" value="Thioesterase"/>
    <property type="match status" value="1"/>
</dbReference>
<dbReference type="SUPFAM" id="SSF53901">
    <property type="entry name" value="Thiolase-like"/>
    <property type="match status" value="2"/>
</dbReference>
<gene>
    <name evidence="10" type="ORF">CCMP2556_LOCUS48281</name>
</gene>
<dbReference type="SMART" id="SM01294">
    <property type="entry name" value="PKS_PP_betabranch"/>
    <property type="match status" value="1"/>
</dbReference>
<dbReference type="Pfam" id="PF00109">
    <property type="entry name" value="ketoacyl-synt"/>
    <property type="match status" value="2"/>
</dbReference>
<dbReference type="InterPro" id="IPR013154">
    <property type="entry name" value="ADH-like_N"/>
</dbReference>
<dbReference type="InterPro" id="IPR014030">
    <property type="entry name" value="Ketoacyl_synth_N"/>
</dbReference>
<dbReference type="Gene3D" id="3.40.47.10">
    <property type="match status" value="2"/>
</dbReference>
<dbReference type="Gene3D" id="3.40.50.1820">
    <property type="entry name" value="alpha/beta hydrolase"/>
    <property type="match status" value="1"/>
</dbReference>
<dbReference type="InterPro" id="IPR020807">
    <property type="entry name" value="PKS_DH"/>
</dbReference>
<dbReference type="Pfam" id="PF21089">
    <property type="entry name" value="PKS_DH_N"/>
    <property type="match status" value="1"/>
</dbReference>
<evidence type="ECO:0000256" key="4">
    <source>
        <dbReference type="ARBA" id="ARBA00023268"/>
    </source>
</evidence>
<dbReference type="Proteomes" id="UP001642484">
    <property type="component" value="Unassembled WGS sequence"/>
</dbReference>
<feature type="domain" description="Ketosynthase family 3 (KS3)" evidence="8">
    <location>
        <begin position="1416"/>
        <end position="1843"/>
    </location>
</feature>
<feature type="domain" description="Ketosynthase family 3 (KS3)" evidence="8">
    <location>
        <begin position="439"/>
        <end position="853"/>
    </location>
</feature>
<dbReference type="PROSITE" id="PS52019">
    <property type="entry name" value="PKS_MFAS_DH"/>
    <property type="match status" value="1"/>
</dbReference>
<dbReference type="SMART" id="SM00825">
    <property type="entry name" value="PKS_KS"/>
    <property type="match status" value="2"/>
</dbReference>
<organism evidence="10 11">
    <name type="scientific">Durusdinium trenchii</name>
    <dbReference type="NCBI Taxonomy" id="1381693"/>
    <lineage>
        <taxon>Eukaryota</taxon>
        <taxon>Sar</taxon>
        <taxon>Alveolata</taxon>
        <taxon>Dinophyceae</taxon>
        <taxon>Suessiales</taxon>
        <taxon>Symbiodiniaceae</taxon>
        <taxon>Durusdinium</taxon>
    </lineage>
</organism>
<dbReference type="SMART" id="SM00829">
    <property type="entry name" value="PKS_ER"/>
    <property type="match status" value="1"/>
</dbReference>
<dbReference type="SUPFAM" id="SSF47336">
    <property type="entry name" value="ACP-like"/>
    <property type="match status" value="3"/>
</dbReference>
<dbReference type="PROSITE" id="PS52004">
    <property type="entry name" value="KS3_2"/>
    <property type="match status" value="2"/>
</dbReference>
<dbReference type="InterPro" id="IPR011032">
    <property type="entry name" value="GroES-like_sf"/>
</dbReference>
<evidence type="ECO:0000259" key="9">
    <source>
        <dbReference type="PROSITE" id="PS52019"/>
    </source>
</evidence>
<dbReference type="SMART" id="SM00823">
    <property type="entry name" value="PKS_PP"/>
    <property type="match status" value="3"/>
</dbReference>
<dbReference type="PROSITE" id="PS50075">
    <property type="entry name" value="CARRIER"/>
    <property type="match status" value="3"/>
</dbReference>
<dbReference type="SMART" id="SM00826">
    <property type="entry name" value="PKS_DH"/>
    <property type="match status" value="1"/>
</dbReference>
<proteinExistence type="predicted"/>
<dbReference type="Gene3D" id="3.40.50.720">
    <property type="entry name" value="NAD(P)-binding Rossmann-like Domain"/>
    <property type="match status" value="5"/>
</dbReference>
<evidence type="ECO:0000259" key="8">
    <source>
        <dbReference type="PROSITE" id="PS52004"/>
    </source>
</evidence>
<evidence type="ECO:0000313" key="10">
    <source>
        <dbReference type="EMBL" id="CAK9102636.1"/>
    </source>
</evidence>
<dbReference type="SUPFAM" id="SSF51735">
    <property type="entry name" value="NAD(P)-binding Rossmann-fold domains"/>
    <property type="match status" value="5"/>
</dbReference>
<dbReference type="InterPro" id="IPR013149">
    <property type="entry name" value="ADH-like_C"/>
</dbReference>
<dbReference type="InterPro" id="IPR002364">
    <property type="entry name" value="Quin_OxRdtase/zeta-crystal_CS"/>
</dbReference>
<dbReference type="Pfam" id="PF02801">
    <property type="entry name" value="Ketoacyl-synt_C"/>
    <property type="match status" value="2"/>
</dbReference>
<dbReference type="InterPro" id="IPR036736">
    <property type="entry name" value="ACP-like_sf"/>
</dbReference>
<feature type="region of interest" description="N-terminal hotdog fold" evidence="5">
    <location>
        <begin position="1872"/>
        <end position="1998"/>
    </location>
</feature>
<comment type="caution">
    <text evidence="10">The sequence shown here is derived from an EMBL/GenBank/DDBJ whole genome shotgun (WGS) entry which is preliminary data.</text>
</comment>
<dbReference type="InterPro" id="IPR049900">
    <property type="entry name" value="PKS_mFAS_DH"/>
</dbReference>
<evidence type="ECO:0000256" key="6">
    <source>
        <dbReference type="SAM" id="MobiDB-lite"/>
    </source>
</evidence>
<dbReference type="Pfam" id="PF08240">
    <property type="entry name" value="ADH_N"/>
    <property type="match status" value="1"/>
</dbReference>
<evidence type="ECO:0000256" key="3">
    <source>
        <dbReference type="ARBA" id="ARBA00022679"/>
    </source>
</evidence>
<keyword evidence="1" id="KW-0596">Phosphopantetheine</keyword>
<dbReference type="EMBL" id="CAXAMN010026384">
    <property type="protein sequence ID" value="CAK9102636.1"/>
    <property type="molecule type" value="Genomic_DNA"/>
</dbReference>
<dbReference type="Pfam" id="PF08659">
    <property type="entry name" value="KR"/>
    <property type="match status" value="3"/>
</dbReference>
<keyword evidence="4" id="KW-0511">Multifunctional enzyme</keyword>
<dbReference type="InterPro" id="IPR049551">
    <property type="entry name" value="PKS_DH_C"/>
</dbReference>
<keyword evidence="11" id="KW-1185">Reference proteome</keyword>
<evidence type="ECO:0000256" key="2">
    <source>
        <dbReference type="ARBA" id="ARBA00022553"/>
    </source>
</evidence>
<dbReference type="Gene3D" id="3.10.129.110">
    <property type="entry name" value="Polyketide synthase dehydratase"/>
    <property type="match status" value="1"/>
</dbReference>
<dbReference type="Gene3D" id="1.10.1200.10">
    <property type="entry name" value="ACP-like"/>
    <property type="match status" value="3"/>
</dbReference>
<dbReference type="CDD" id="cd05274">
    <property type="entry name" value="KR_FAS_SDR_x"/>
    <property type="match status" value="1"/>
</dbReference>
<feature type="domain" description="Carrier" evidence="7">
    <location>
        <begin position="3000"/>
        <end position="3079"/>
    </location>
</feature>